<keyword evidence="4 10" id="KW-0812">Transmembrane</keyword>
<feature type="transmembrane region" description="Helical" evidence="10">
    <location>
        <begin position="65"/>
        <end position="84"/>
    </location>
</feature>
<reference evidence="11" key="1">
    <citation type="journal article" date="2012" name="PLoS ONE">
        <title>Putative Chemosensory Receptors of the Codling Moth, Cydia pomonella, Identified by Antennal Transcriptome Analysis.</title>
        <authorList>
            <person name="Bengtsson J.M."/>
            <person name="Trona F."/>
            <person name="Montagne N."/>
            <person name="Anfora G."/>
            <person name="Ignell R."/>
            <person name="Witzgall P."/>
            <person name="Jacquin-Joly E."/>
        </authorList>
    </citation>
    <scope>NUCLEOTIDE SEQUENCE</scope>
</reference>
<dbReference type="EMBL" id="JN836676">
    <property type="protein sequence ID" value="AFC91716.2"/>
    <property type="molecule type" value="mRNA"/>
</dbReference>
<sequence>MSPLNFTYVCILSSMLSSIGSWPHKQFGRRRLDFILSMYNILLIVVAIALPSLGATYIWNKRQTISFFDVGHLLLCMFLEFLFLQRLFMPWTAKYQVIIKEYLLKFHLFYFRNQTQYASKIHTQIHNISVIFTLLMACQMFCGVSLFTFMPWYNNYNNRMFILDRPANRTFEQAVYFYCFTEDVYTTIKGYWVLFVFNIPTTYNTSCVVAFDLLLSLIVFQIWGHLKILKHNVLSIFPKEGMYSPEENMKVREILKEIIEHHKFIIKFVNKCSDAFSEELFVFYLLMQVITCTSLLEVSALTADALAKYGPITLVVHQQLIQVSILFEMISSKSEQLIDAVYAMPWQSMDTSNRKTVMILLQRSQTPIALKAAKMVPVGLQTMAAVLKTSISYYMILNTVAGER</sequence>
<organism evidence="11">
    <name type="scientific">Cydia pomonella</name>
    <name type="common">Codling moth</name>
    <dbReference type="NCBI Taxonomy" id="82600"/>
    <lineage>
        <taxon>Eukaryota</taxon>
        <taxon>Metazoa</taxon>
        <taxon>Ecdysozoa</taxon>
        <taxon>Arthropoda</taxon>
        <taxon>Hexapoda</taxon>
        <taxon>Insecta</taxon>
        <taxon>Pterygota</taxon>
        <taxon>Neoptera</taxon>
        <taxon>Endopterygota</taxon>
        <taxon>Lepidoptera</taxon>
        <taxon>Glossata</taxon>
        <taxon>Ditrysia</taxon>
        <taxon>Tortricoidea</taxon>
        <taxon>Tortricidae</taxon>
        <taxon>Olethreutinae</taxon>
        <taxon>Grapholitini</taxon>
        <taxon>Cydia</taxon>
    </lineage>
</organism>
<evidence type="ECO:0000256" key="3">
    <source>
        <dbReference type="ARBA" id="ARBA00022606"/>
    </source>
</evidence>
<protein>
    <recommendedName>
        <fullName evidence="10">Odorant receptor</fullName>
    </recommendedName>
</protein>
<feature type="transmembrane region" description="Helical" evidence="10">
    <location>
        <begin position="6"/>
        <end position="22"/>
    </location>
</feature>
<dbReference type="PANTHER" id="PTHR21137:SF35">
    <property type="entry name" value="ODORANT RECEPTOR 19A-RELATED"/>
    <property type="match status" value="1"/>
</dbReference>
<comment type="caution">
    <text evidence="10">Lacks conserved residue(s) required for the propagation of feature annotation.</text>
</comment>
<accession>H9A5M6</accession>
<keyword evidence="7 10" id="KW-0472">Membrane</keyword>
<evidence type="ECO:0000256" key="4">
    <source>
        <dbReference type="ARBA" id="ARBA00022692"/>
    </source>
</evidence>
<comment type="similarity">
    <text evidence="10">Belongs to the insect chemoreceptor superfamily. Heteromeric odorant receptor channel (TC 1.A.69) family.</text>
</comment>
<evidence type="ECO:0000256" key="5">
    <source>
        <dbReference type="ARBA" id="ARBA00022725"/>
    </source>
</evidence>
<dbReference type="GO" id="GO:0005886">
    <property type="term" value="C:plasma membrane"/>
    <property type="evidence" value="ECO:0007669"/>
    <property type="project" value="UniProtKB-SubCell"/>
</dbReference>
<keyword evidence="6 10" id="KW-1133">Transmembrane helix</keyword>
<evidence type="ECO:0000256" key="10">
    <source>
        <dbReference type="RuleBase" id="RU351113"/>
    </source>
</evidence>
<dbReference type="GO" id="GO:0005549">
    <property type="term" value="F:odorant binding"/>
    <property type="evidence" value="ECO:0007669"/>
    <property type="project" value="InterPro"/>
</dbReference>
<evidence type="ECO:0000256" key="6">
    <source>
        <dbReference type="ARBA" id="ARBA00022989"/>
    </source>
</evidence>
<feature type="transmembrane region" description="Helical" evidence="10">
    <location>
        <begin position="130"/>
        <end position="153"/>
    </location>
</feature>
<keyword evidence="2" id="KW-1003">Cell membrane</keyword>
<evidence type="ECO:0000256" key="7">
    <source>
        <dbReference type="ARBA" id="ARBA00023136"/>
    </source>
</evidence>
<feature type="transmembrane region" description="Helical" evidence="10">
    <location>
        <begin position="203"/>
        <end position="223"/>
    </location>
</feature>
<dbReference type="GO" id="GO:0004984">
    <property type="term" value="F:olfactory receptor activity"/>
    <property type="evidence" value="ECO:0007669"/>
    <property type="project" value="InterPro"/>
</dbReference>
<comment type="subcellular location">
    <subcellularLocation>
        <location evidence="1 10">Cell membrane</location>
        <topology evidence="1 10">Multi-pass membrane protein</topology>
    </subcellularLocation>
</comment>
<evidence type="ECO:0000256" key="2">
    <source>
        <dbReference type="ARBA" id="ARBA00022475"/>
    </source>
</evidence>
<dbReference type="PANTHER" id="PTHR21137">
    <property type="entry name" value="ODORANT RECEPTOR"/>
    <property type="match status" value="1"/>
</dbReference>
<reference evidence="11" key="3">
    <citation type="journal article" date="2016" name="Sci. Rep.">
        <title>The chemosensory receptors of codling moth Cydia pomonella-expression in larvae and adults.</title>
        <authorList>
            <person name="Walker W.B.III."/>
            <person name="Gonzalez F."/>
            <person name="Garczynski S.F."/>
            <person name="Witzgall P."/>
        </authorList>
    </citation>
    <scope>NUCLEOTIDE SEQUENCE</scope>
</reference>
<evidence type="ECO:0000313" key="11">
    <source>
        <dbReference type="EMBL" id="AFC91716.2"/>
    </source>
</evidence>
<dbReference type="GO" id="GO:0007165">
    <property type="term" value="P:signal transduction"/>
    <property type="evidence" value="ECO:0007669"/>
    <property type="project" value="UniProtKB-KW"/>
</dbReference>
<feature type="transmembrane region" description="Helical" evidence="10">
    <location>
        <begin position="34"/>
        <end position="59"/>
    </location>
</feature>
<name>H9A5M6_CYDPO</name>
<dbReference type="AlphaFoldDB" id="H9A5M6"/>
<dbReference type="Pfam" id="PF02949">
    <property type="entry name" value="7tm_6"/>
    <property type="match status" value="1"/>
</dbReference>
<keyword evidence="3 10" id="KW-0716">Sensory transduction</keyword>
<keyword evidence="9 10" id="KW-0807">Transducer</keyword>
<dbReference type="InterPro" id="IPR004117">
    <property type="entry name" value="7tm6_olfct_rcpt"/>
</dbReference>
<proteinExistence type="evidence at transcript level"/>
<evidence type="ECO:0000256" key="9">
    <source>
        <dbReference type="ARBA" id="ARBA00023224"/>
    </source>
</evidence>
<keyword evidence="8 10" id="KW-0675">Receptor</keyword>
<keyword evidence="5 10" id="KW-0552">Olfaction</keyword>
<evidence type="ECO:0000256" key="1">
    <source>
        <dbReference type="ARBA" id="ARBA00004651"/>
    </source>
</evidence>
<reference evidence="11" key="2">
    <citation type="submission" date="2015-09" db="EMBL/GenBank/DDBJ databases">
        <authorList>
            <person name="Jackson K.R."/>
            <person name="Lunt B.L."/>
            <person name="Fisher J.N.B."/>
            <person name="Gardner A.V."/>
            <person name="Bailey M.E."/>
            <person name="Deus L.M."/>
            <person name="Earl A.S."/>
            <person name="Gibby P.D."/>
            <person name="Hartmann K.A."/>
            <person name="Liu J.E."/>
            <person name="Manci A.M."/>
            <person name="Nielsen D.A."/>
            <person name="Solomon M.B."/>
            <person name="Breakwell D.P."/>
            <person name="Burnett S.H."/>
            <person name="Grose J.H."/>
        </authorList>
    </citation>
    <scope>NUCLEOTIDE SEQUENCE</scope>
</reference>
<evidence type="ECO:0000256" key="8">
    <source>
        <dbReference type="ARBA" id="ARBA00023170"/>
    </source>
</evidence>